<keyword evidence="4" id="KW-0234">DNA repair</keyword>
<proteinExistence type="inferred from homology"/>
<dbReference type="Proteomes" id="UP000297280">
    <property type="component" value="Unassembled WGS sequence"/>
</dbReference>
<dbReference type="Gene3D" id="3.60.15.10">
    <property type="entry name" value="Ribonuclease Z/Hydroxyacylglutathione hydrolase-like"/>
    <property type="match status" value="1"/>
</dbReference>
<reference evidence="8 9" key="1">
    <citation type="submission" date="2017-12" db="EMBL/GenBank/DDBJ databases">
        <title>Comparative genomics of Botrytis spp.</title>
        <authorList>
            <person name="Valero-Jimenez C.A."/>
            <person name="Tapia P."/>
            <person name="Veloso J."/>
            <person name="Silva-Moreno E."/>
            <person name="Staats M."/>
            <person name="Valdes J.H."/>
            <person name="Van Kan J.A.L."/>
        </authorList>
    </citation>
    <scope>NUCLEOTIDE SEQUENCE [LARGE SCALE GENOMIC DNA]</scope>
    <source>
        <strain evidence="8 9">MUCL3349</strain>
    </source>
</reference>
<evidence type="ECO:0000259" key="7">
    <source>
        <dbReference type="Pfam" id="PF07522"/>
    </source>
</evidence>
<feature type="compositionally biased region" description="Polar residues" evidence="6">
    <location>
        <begin position="161"/>
        <end position="178"/>
    </location>
</feature>
<feature type="compositionally biased region" description="Basic and acidic residues" evidence="6">
    <location>
        <begin position="223"/>
        <end position="232"/>
    </location>
</feature>
<gene>
    <name evidence="8" type="ORF">BPOR_0007g00260</name>
</gene>
<comment type="caution">
    <text evidence="8">The sequence shown here is derived from an EMBL/GenBank/DDBJ whole genome shotgun (WGS) entry which is preliminary data.</text>
</comment>
<dbReference type="STRING" id="87229.A0A4Z1L5Y2"/>
<evidence type="ECO:0000256" key="5">
    <source>
        <dbReference type="ARBA" id="ARBA00023242"/>
    </source>
</evidence>
<feature type="region of interest" description="Disordered" evidence="6">
    <location>
        <begin position="105"/>
        <end position="237"/>
    </location>
</feature>
<dbReference type="AlphaFoldDB" id="A0A4Z1L5Y2"/>
<keyword evidence="9" id="KW-1185">Reference proteome</keyword>
<dbReference type="Pfam" id="PF07522">
    <property type="entry name" value="DRMBL"/>
    <property type="match status" value="1"/>
</dbReference>
<evidence type="ECO:0000313" key="9">
    <source>
        <dbReference type="Proteomes" id="UP000297280"/>
    </source>
</evidence>
<evidence type="ECO:0000256" key="1">
    <source>
        <dbReference type="ARBA" id="ARBA00004123"/>
    </source>
</evidence>
<dbReference type="GO" id="GO:0006303">
    <property type="term" value="P:double-strand break repair via nonhomologous end joining"/>
    <property type="evidence" value="ECO:0007669"/>
    <property type="project" value="TreeGrafter"/>
</dbReference>
<dbReference type="Gene3D" id="3.40.50.12650">
    <property type="match status" value="1"/>
</dbReference>
<feature type="compositionally biased region" description="Basic and acidic residues" evidence="6">
    <location>
        <begin position="135"/>
        <end position="144"/>
    </location>
</feature>
<feature type="compositionally biased region" description="Basic and acidic residues" evidence="6">
    <location>
        <begin position="304"/>
        <end position="322"/>
    </location>
</feature>
<dbReference type="FunFam" id="3.40.50.12650:FF:000007">
    <property type="entry name" value="DNA cross-link repair 1A protein, variant"/>
    <property type="match status" value="1"/>
</dbReference>
<feature type="compositionally biased region" description="Polar residues" evidence="6">
    <location>
        <begin position="289"/>
        <end position="298"/>
    </location>
</feature>
<dbReference type="GO" id="GO:0003684">
    <property type="term" value="F:damaged DNA binding"/>
    <property type="evidence" value="ECO:0007669"/>
    <property type="project" value="TreeGrafter"/>
</dbReference>
<name>A0A4Z1L5Y2_9HELO</name>
<feature type="compositionally biased region" description="Polar residues" evidence="6">
    <location>
        <begin position="42"/>
        <end position="65"/>
    </location>
</feature>
<comment type="subcellular location">
    <subcellularLocation>
        <location evidence="1">Nucleus</location>
    </subcellularLocation>
</comment>
<dbReference type="InterPro" id="IPR036866">
    <property type="entry name" value="RibonucZ/Hydroxyglut_hydro"/>
</dbReference>
<keyword evidence="5" id="KW-0539">Nucleus</keyword>
<feature type="compositionally biased region" description="Basic and acidic residues" evidence="6">
    <location>
        <begin position="336"/>
        <end position="346"/>
    </location>
</feature>
<organism evidence="8 9">
    <name type="scientific">Botrytis porri</name>
    <dbReference type="NCBI Taxonomy" id="87229"/>
    <lineage>
        <taxon>Eukaryota</taxon>
        <taxon>Fungi</taxon>
        <taxon>Dikarya</taxon>
        <taxon>Ascomycota</taxon>
        <taxon>Pezizomycotina</taxon>
        <taxon>Leotiomycetes</taxon>
        <taxon>Helotiales</taxon>
        <taxon>Sclerotiniaceae</taxon>
        <taxon>Botrytis</taxon>
    </lineage>
</organism>
<dbReference type="PANTHER" id="PTHR23240">
    <property type="entry name" value="DNA CROSS-LINK REPAIR PROTEIN PSO2/SNM1-RELATED"/>
    <property type="match status" value="1"/>
</dbReference>
<feature type="region of interest" description="Disordered" evidence="6">
    <location>
        <begin position="1"/>
        <end position="76"/>
    </location>
</feature>
<dbReference type="GO" id="GO:0005634">
    <property type="term" value="C:nucleus"/>
    <property type="evidence" value="ECO:0007669"/>
    <property type="project" value="UniProtKB-SubCell"/>
</dbReference>
<dbReference type="FunFam" id="3.60.15.10:FF:000038">
    <property type="entry name" value="DNA cross-link repair protein pso2/snm1"/>
    <property type="match status" value="1"/>
</dbReference>
<feature type="domain" description="DNA repair metallo-beta-lactamase" evidence="7">
    <location>
        <begin position="838"/>
        <end position="966"/>
    </location>
</feature>
<evidence type="ECO:0000256" key="3">
    <source>
        <dbReference type="ARBA" id="ARBA00022763"/>
    </source>
</evidence>
<evidence type="ECO:0000313" key="8">
    <source>
        <dbReference type="EMBL" id="TGO92242.1"/>
    </source>
</evidence>
<keyword evidence="3" id="KW-0227">DNA damage</keyword>
<comment type="similarity">
    <text evidence="2">Belongs to the DNA repair metallo-beta-lactamase (DRMBL) family.</text>
</comment>
<accession>A0A4Z1L5Y2</accession>
<dbReference type="GO" id="GO:0036297">
    <property type="term" value="P:interstrand cross-link repair"/>
    <property type="evidence" value="ECO:0007669"/>
    <property type="project" value="TreeGrafter"/>
</dbReference>
<evidence type="ECO:0000256" key="6">
    <source>
        <dbReference type="SAM" id="MobiDB-lite"/>
    </source>
</evidence>
<evidence type="ECO:0000256" key="4">
    <source>
        <dbReference type="ARBA" id="ARBA00023204"/>
    </source>
</evidence>
<dbReference type="PANTHER" id="PTHR23240:SF6">
    <property type="entry name" value="DNA CROSS-LINK REPAIR 1A PROTEIN"/>
    <property type="match status" value="1"/>
</dbReference>
<evidence type="ECO:0000256" key="2">
    <source>
        <dbReference type="ARBA" id="ARBA00010304"/>
    </source>
</evidence>
<dbReference type="GO" id="GO:0035312">
    <property type="term" value="F:5'-3' DNA exonuclease activity"/>
    <property type="evidence" value="ECO:0007669"/>
    <property type="project" value="TreeGrafter"/>
</dbReference>
<dbReference type="CDD" id="cd16273">
    <property type="entry name" value="SNM1A-1C-like_MBL-fold"/>
    <property type="match status" value="1"/>
</dbReference>
<dbReference type="EMBL" id="PQXO01000007">
    <property type="protein sequence ID" value="TGO92242.1"/>
    <property type="molecule type" value="Genomic_DNA"/>
</dbReference>
<protein>
    <recommendedName>
        <fullName evidence="7">DNA repair metallo-beta-lactamase domain-containing protein</fullName>
    </recommendedName>
</protein>
<feature type="compositionally biased region" description="Pro residues" evidence="6">
    <location>
        <begin position="25"/>
        <end position="34"/>
    </location>
</feature>
<dbReference type="InterPro" id="IPR011084">
    <property type="entry name" value="DRMBL"/>
</dbReference>
<sequence>MFRNPRKNSTKSTDSLLQPSTGRPPTSPGTPSIPRPVVTMAPRSTNKQTTPRPAKNSIVSAFNKQSSKKSATAKTPVKANGTILNFFKKVDNPLKDDDALFVAQRPGVASQFPPRGPSPGLDEGDLYGASEELIDERYNETERSVKKRKLSNSPKIEDFESSLTTPSIPTEPCSSSVESPLPTEKAKTATRTPRRSGPFLDDSDSDGEFMGGPKTENQNQGRSRVEEKETGDPLKNGIAELNIEKVSMIKDTSVISSTETLLPLKGSVFKPRKKVPVARAQAKWEALQPKSTRTTSSAENEEPEALRDSKYFDSKSKGKIESESEYEEPNTSKTSKTSEKLDSKEKSKGKRKRKSDPLPEIPVLKHENTSVDTWATFEDMGEFPDEDLDGEEFLERKWMEEQNNLEPDEAQEDEDSFNGFDDDDGVNGNIGEGNVSACPLCDANLSSLTSNEASMHVNACLDGKPISLPTKIKAKANSASSEAKVVMPEVARNRFARKAAVPRPGQVNPIDLNSEGGSAFSKIMSGHAEDAAWADAADREKSSRGKPAHQRTCPFYKIMPGLFICVDAFRYGAVKGCNAYFLSHFHSDHYIGLTSTWSHGPIYCSKVTGNLVKQQLKVDPKWVVSIDFDDKIEVPNTQGVLVTMIPANHCPGSSLFLFEKTTGGGQRPKVQRILHCGDFRACPAHIAHPLLMLNIVDSVNGKTKQQKIDVCYLDTTYLNPKYSFPSQEDVVKACADMCVSLSKERAEESDAWETVKRERAGSKMTNFIKPSLKVEAEDSDAPEIPSKSEKKARGRLLVVCGTYSIGKERIVLGIARALDCKIYATPGKMRICAALEDPELTSRLTSDPREAQIHMQMLMDLRPETLQDYLTGYKPHFTRVVGFRPSGWSYKPPNSRFVDSPPIHTILTATNWRSEYNMGELVPQRGSTKEAQCFGVPYSEHSSFRELTMFVIGLRIEKVVPTVNVGSEVGRKRMKMWIDRWLTERRKHGILRFGDGKEEGMVQW</sequence>
<dbReference type="SUPFAM" id="SSF56281">
    <property type="entry name" value="Metallo-hydrolase/oxidoreductase"/>
    <property type="match status" value="1"/>
</dbReference>
<feature type="region of interest" description="Disordered" evidence="6">
    <location>
        <begin position="269"/>
        <end position="369"/>
    </location>
</feature>